<organism evidence="2 3">
    <name type="scientific">Pseudozyma hubeiensis (strain SY62)</name>
    <name type="common">Yeast</name>
    <dbReference type="NCBI Taxonomy" id="1305764"/>
    <lineage>
        <taxon>Eukaryota</taxon>
        <taxon>Fungi</taxon>
        <taxon>Dikarya</taxon>
        <taxon>Basidiomycota</taxon>
        <taxon>Ustilaginomycotina</taxon>
        <taxon>Ustilaginomycetes</taxon>
        <taxon>Ustilaginales</taxon>
        <taxon>Ustilaginaceae</taxon>
        <taxon>Pseudozyma</taxon>
    </lineage>
</organism>
<evidence type="ECO:0000256" key="1">
    <source>
        <dbReference type="SAM" id="MobiDB-lite"/>
    </source>
</evidence>
<proteinExistence type="predicted"/>
<dbReference type="EMBL" id="DF238783">
    <property type="protein sequence ID" value="GAC94188.1"/>
    <property type="molecule type" value="Genomic_DNA"/>
</dbReference>
<gene>
    <name evidence="2" type="ORF">PHSY_001759</name>
</gene>
<keyword evidence="3" id="KW-1185">Reference proteome</keyword>
<evidence type="ECO:0000313" key="2">
    <source>
        <dbReference type="EMBL" id="GAC94188.1"/>
    </source>
</evidence>
<dbReference type="Proteomes" id="UP000014071">
    <property type="component" value="Unassembled WGS sequence"/>
</dbReference>
<name>R9NZB1_PSEHS</name>
<dbReference type="AlphaFoldDB" id="R9NZB1"/>
<accession>R9NZB1</accession>
<protein>
    <submittedName>
        <fullName evidence="2">Uncharacterized protein</fullName>
    </submittedName>
</protein>
<sequence length="221" mass="24683">MLFSRFCCYVLSPHLSPSLVPLSFHYGSKSNLRLIGRRFDLYVKTVRTQSIIRPQRLLAANIVIQRQRQPIDYTSLDSFSTSHRSDPLPCFYRDRPVLTDSYSSFQSPLPTHGQLASKDFIASAQQQTLTAGGRKDPTKARRPTSRRSAIVSTHRAARFKRSKGVCSFERTSLTLCLHHSVNAAEIAVALLSRLLIGEPCSDLTLLSFARSDLPSTATPCN</sequence>
<dbReference type="GeneID" id="24107054"/>
<dbReference type="HOGENOM" id="CLU_1251155_0_0_1"/>
<dbReference type="RefSeq" id="XP_012187775.1">
    <property type="nucleotide sequence ID" value="XM_012332385.1"/>
</dbReference>
<feature type="region of interest" description="Disordered" evidence="1">
    <location>
        <begin position="127"/>
        <end position="147"/>
    </location>
</feature>
<reference evidence="3" key="1">
    <citation type="journal article" date="2013" name="Genome Announc.">
        <title>Draft genome sequence of the basidiomycetous yeast-like fungus Pseudozyma hubeiensis SY62, which produces an abundant amount of the biosurfactant mannosylerythritol lipids.</title>
        <authorList>
            <person name="Konishi M."/>
            <person name="Hatada Y."/>
            <person name="Horiuchi J."/>
        </authorList>
    </citation>
    <scope>NUCLEOTIDE SEQUENCE [LARGE SCALE GENOMIC DNA]</scope>
    <source>
        <strain evidence="3">SY62</strain>
    </source>
</reference>
<evidence type="ECO:0000313" key="3">
    <source>
        <dbReference type="Proteomes" id="UP000014071"/>
    </source>
</evidence>